<dbReference type="Proteomes" id="UP000683139">
    <property type="component" value="Unassembled WGS sequence"/>
</dbReference>
<dbReference type="InterPro" id="IPR020449">
    <property type="entry name" value="Tscrpt_reg_AraC-type_HTH"/>
</dbReference>
<evidence type="ECO:0000259" key="6">
    <source>
        <dbReference type="PROSITE" id="PS50110"/>
    </source>
</evidence>
<dbReference type="SMART" id="SM00448">
    <property type="entry name" value="REC"/>
    <property type="match status" value="1"/>
</dbReference>
<dbReference type="SMART" id="SM00342">
    <property type="entry name" value="HTH_ARAC"/>
    <property type="match status" value="1"/>
</dbReference>
<keyword evidence="4" id="KW-0597">Phosphoprotein</keyword>
<feature type="domain" description="HTH araC/xylS-type" evidence="5">
    <location>
        <begin position="442"/>
        <end position="540"/>
    </location>
</feature>
<dbReference type="AlphaFoldDB" id="A0A919YSL7"/>
<evidence type="ECO:0000256" key="1">
    <source>
        <dbReference type="ARBA" id="ARBA00023015"/>
    </source>
</evidence>
<dbReference type="PROSITE" id="PS01124">
    <property type="entry name" value="HTH_ARAC_FAMILY_2"/>
    <property type="match status" value="1"/>
</dbReference>
<keyword evidence="3" id="KW-0804">Transcription</keyword>
<gene>
    <name evidence="7" type="ORF">J40TS1_21980</name>
</gene>
<keyword evidence="2" id="KW-0238">DNA-binding</keyword>
<dbReference type="GO" id="GO:0003700">
    <property type="term" value="F:DNA-binding transcription factor activity"/>
    <property type="evidence" value="ECO:0007669"/>
    <property type="project" value="InterPro"/>
</dbReference>
<dbReference type="InterPro" id="IPR018060">
    <property type="entry name" value="HTH_AraC"/>
</dbReference>
<dbReference type="RefSeq" id="WP_213514900.1">
    <property type="nucleotide sequence ID" value="NZ_BOSE01000003.1"/>
</dbReference>
<keyword evidence="8" id="KW-1185">Reference proteome</keyword>
<dbReference type="PROSITE" id="PS00041">
    <property type="entry name" value="HTH_ARAC_FAMILY_1"/>
    <property type="match status" value="1"/>
</dbReference>
<dbReference type="InterPro" id="IPR018062">
    <property type="entry name" value="HTH_AraC-typ_CS"/>
</dbReference>
<dbReference type="InterPro" id="IPR011006">
    <property type="entry name" value="CheY-like_superfamily"/>
</dbReference>
<evidence type="ECO:0000313" key="8">
    <source>
        <dbReference type="Proteomes" id="UP000683139"/>
    </source>
</evidence>
<dbReference type="PANTHER" id="PTHR43280">
    <property type="entry name" value="ARAC-FAMILY TRANSCRIPTIONAL REGULATOR"/>
    <property type="match status" value="1"/>
</dbReference>
<evidence type="ECO:0000256" key="2">
    <source>
        <dbReference type="ARBA" id="ARBA00023125"/>
    </source>
</evidence>
<feature type="domain" description="Response regulatory" evidence="6">
    <location>
        <begin position="3"/>
        <end position="120"/>
    </location>
</feature>
<comment type="caution">
    <text evidence="7">The sequence shown here is derived from an EMBL/GenBank/DDBJ whole genome shotgun (WGS) entry which is preliminary data.</text>
</comment>
<name>A0A919YSL7_9BACL</name>
<dbReference type="PROSITE" id="PS50110">
    <property type="entry name" value="RESPONSE_REGULATORY"/>
    <property type="match status" value="1"/>
</dbReference>
<evidence type="ECO:0000256" key="3">
    <source>
        <dbReference type="ARBA" id="ARBA00023163"/>
    </source>
</evidence>
<organism evidence="7 8">
    <name type="scientific">Paenibacillus montaniterrae</name>
    <dbReference type="NCBI Taxonomy" id="429341"/>
    <lineage>
        <taxon>Bacteria</taxon>
        <taxon>Bacillati</taxon>
        <taxon>Bacillota</taxon>
        <taxon>Bacilli</taxon>
        <taxon>Bacillales</taxon>
        <taxon>Paenibacillaceae</taxon>
        <taxon>Paenibacillus</taxon>
    </lineage>
</organism>
<accession>A0A919YSL7</accession>
<dbReference type="GO" id="GO:0043565">
    <property type="term" value="F:sequence-specific DNA binding"/>
    <property type="evidence" value="ECO:0007669"/>
    <property type="project" value="InterPro"/>
</dbReference>
<protein>
    <submittedName>
        <fullName evidence="7">Two-component sensor response regulator</fullName>
    </submittedName>
</protein>
<dbReference type="PANTHER" id="PTHR43280:SF10">
    <property type="entry name" value="REGULATORY PROTEIN POCR"/>
    <property type="match status" value="1"/>
</dbReference>
<dbReference type="SUPFAM" id="SSF46689">
    <property type="entry name" value="Homeodomain-like"/>
    <property type="match status" value="2"/>
</dbReference>
<dbReference type="EMBL" id="BOSE01000003">
    <property type="protein sequence ID" value="GIP16556.1"/>
    <property type="molecule type" value="Genomic_DNA"/>
</dbReference>
<dbReference type="Gene3D" id="1.10.10.60">
    <property type="entry name" value="Homeodomain-like"/>
    <property type="match status" value="2"/>
</dbReference>
<keyword evidence="1" id="KW-0805">Transcription regulation</keyword>
<reference evidence="7" key="1">
    <citation type="submission" date="2021-03" db="EMBL/GenBank/DDBJ databases">
        <title>Antimicrobial resistance genes in bacteria isolated from Japanese honey, and their potential for conferring macrolide and lincosamide resistance in the American foulbrood pathogen Paenibacillus larvae.</title>
        <authorList>
            <person name="Okamoto M."/>
            <person name="Kumagai M."/>
            <person name="Kanamori H."/>
            <person name="Takamatsu D."/>
        </authorList>
    </citation>
    <scope>NUCLEOTIDE SEQUENCE</scope>
    <source>
        <strain evidence="7">J40TS1</strain>
    </source>
</reference>
<dbReference type="Gene3D" id="3.40.50.2300">
    <property type="match status" value="1"/>
</dbReference>
<dbReference type="Pfam" id="PF12833">
    <property type="entry name" value="HTH_18"/>
    <property type="match status" value="1"/>
</dbReference>
<dbReference type="InterPro" id="IPR001789">
    <property type="entry name" value="Sig_transdc_resp-reg_receiver"/>
</dbReference>
<dbReference type="CDD" id="cd17536">
    <property type="entry name" value="REC_YesN-like"/>
    <property type="match status" value="1"/>
</dbReference>
<dbReference type="PRINTS" id="PR00032">
    <property type="entry name" value="HTHARAC"/>
</dbReference>
<sequence>MYKVMLVDDDYPVLEYLEEVIDWKGLGLELIGLHENGLQALDAVQAAMPDIVITDIGMPKMDGLQLLEQLKQMKPDIRAAILSCHSDFHYAKQALKLKVHDYVIKDTLQPAELTSLLQQFVQALDKEQQVRHYDSLMRYTVDRSMSILREKFIASTMQQPLLGAESWLQELKQLGLEWKHGEEVVIVCCRLDEREQLRKRFMTEEVLRFTLNNALEELLQQAEQSGKLEGRRMLPIIYETYQFLLVYRMPGSLKENGYDQLRSLLRFIQQQFSRDLRLGFSALLSGKCASPAQFKQELEELLQAETIWFYRQYGTLLLEKPSLQREQQQSMLFLDSFKERIMDLYMRLNIDEIHPLMSEWSFHVQEQKLSPKLLKDWLLRISLEMRNHKLMFSVEHSSDSIHRRLYELETLQETVDWFINHYIELVSQVNQSAQLSKRHEIVEAYQYVLRHLDRKITLEEVAKALYLNPSYFSRLFKKETGETFIEYVTKMKLTRAKQMLRETRDSVGKICELLGYDNQSYFIKLFKNETGVTPAEYRAMKRGVNV</sequence>
<evidence type="ECO:0000313" key="7">
    <source>
        <dbReference type="EMBL" id="GIP16556.1"/>
    </source>
</evidence>
<dbReference type="SUPFAM" id="SSF52172">
    <property type="entry name" value="CheY-like"/>
    <property type="match status" value="1"/>
</dbReference>
<proteinExistence type="predicted"/>
<dbReference type="GO" id="GO:0000160">
    <property type="term" value="P:phosphorelay signal transduction system"/>
    <property type="evidence" value="ECO:0007669"/>
    <property type="project" value="InterPro"/>
</dbReference>
<dbReference type="Pfam" id="PF00072">
    <property type="entry name" value="Response_reg"/>
    <property type="match status" value="1"/>
</dbReference>
<evidence type="ECO:0000259" key="5">
    <source>
        <dbReference type="PROSITE" id="PS01124"/>
    </source>
</evidence>
<dbReference type="InterPro" id="IPR009057">
    <property type="entry name" value="Homeodomain-like_sf"/>
</dbReference>
<evidence type="ECO:0000256" key="4">
    <source>
        <dbReference type="PROSITE-ProRule" id="PRU00169"/>
    </source>
</evidence>
<feature type="modified residue" description="4-aspartylphosphate" evidence="4">
    <location>
        <position position="55"/>
    </location>
</feature>